<dbReference type="NCBIfam" id="TIGR00628">
    <property type="entry name" value="ung"/>
    <property type="match status" value="1"/>
</dbReference>
<feature type="active site" description="Proton acceptor" evidence="9 10">
    <location>
        <position position="64"/>
    </location>
</feature>
<evidence type="ECO:0000256" key="7">
    <source>
        <dbReference type="ARBA" id="ARBA00022801"/>
    </source>
</evidence>
<dbReference type="NCBIfam" id="NF003589">
    <property type="entry name" value="PRK05254.1-2"/>
    <property type="match status" value="1"/>
</dbReference>
<name>A0A9Q8X0D1_9ENTR</name>
<dbReference type="GO" id="GO:0097510">
    <property type="term" value="P:base-excision repair, AP site formation via deaminated base removal"/>
    <property type="evidence" value="ECO:0007669"/>
    <property type="project" value="TreeGrafter"/>
</dbReference>
<dbReference type="InterPro" id="IPR005122">
    <property type="entry name" value="Uracil-DNA_glycosylase-like"/>
</dbReference>
<dbReference type="InterPro" id="IPR018085">
    <property type="entry name" value="Ura-DNA_Glyclase_AS"/>
</dbReference>
<dbReference type="HAMAP" id="MF_00148">
    <property type="entry name" value="UDG"/>
    <property type="match status" value="1"/>
</dbReference>
<dbReference type="EMBL" id="CP097753">
    <property type="protein sequence ID" value="URJ28237.1"/>
    <property type="molecule type" value="Genomic_DNA"/>
</dbReference>
<dbReference type="EC" id="3.2.2.27" evidence="4 9"/>
<evidence type="ECO:0000256" key="5">
    <source>
        <dbReference type="ARBA" id="ARBA00018429"/>
    </source>
</evidence>
<dbReference type="Pfam" id="PF03167">
    <property type="entry name" value="UDG"/>
    <property type="match status" value="1"/>
</dbReference>
<keyword evidence="8 9" id="KW-0234">DNA repair</keyword>
<dbReference type="SUPFAM" id="SSF52141">
    <property type="entry name" value="Uracil-DNA glycosylase-like"/>
    <property type="match status" value="1"/>
</dbReference>
<dbReference type="InterPro" id="IPR002043">
    <property type="entry name" value="UDG_fam1"/>
</dbReference>
<evidence type="ECO:0000256" key="11">
    <source>
        <dbReference type="RuleBase" id="RU003780"/>
    </source>
</evidence>
<evidence type="ECO:0000256" key="1">
    <source>
        <dbReference type="ARBA" id="ARBA00001400"/>
    </source>
</evidence>
<dbReference type="Proteomes" id="UP001056209">
    <property type="component" value="Chromosome"/>
</dbReference>
<evidence type="ECO:0000256" key="9">
    <source>
        <dbReference type="HAMAP-Rule" id="MF_00148"/>
    </source>
</evidence>
<dbReference type="InterPro" id="IPR036895">
    <property type="entry name" value="Uracil-DNA_glycosylase-like_sf"/>
</dbReference>
<keyword evidence="7 9" id="KW-0378">Hydrolase</keyword>
<comment type="subcellular location">
    <subcellularLocation>
        <location evidence="9">Cytoplasm</location>
    </subcellularLocation>
</comment>
<dbReference type="PROSITE" id="PS00130">
    <property type="entry name" value="U_DNA_GLYCOSYLASE"/>
    <property type="match status" value="1"/>
</dbReference>
<feature type="domain" description="Uracil-DNA glycosylase-like" evidence="12">
    <location>
        <begin position="49"/>
        <end position="210"/>
    </location>
</feature>
<dbReference type="SMART" id="SM00987">
    <property type="entry name" value="UreE_C"/>
    <property type="match status" value="1"/>
</dbReference>
<evidence type="ECO:0000313" key="14">
    <source>
        <dbReference type="Proteomes" id="UP001056209"/>
    </source>
</evidence>
<reference evidence="13" key="1">
    <citation type="submission" date="2022-05" db="EMBL/GenBank/DDBJ databases">
        <title>Impact of host demography and evolutionary history on endosymbiont molecular evolution: a test in carpenter ants (Genus Camponotus) and their Blochmannia endosymbionts.</title>
        <authorList>
            <person name="Manthey J.D."/>
            <person name="Giron J.C."/>
            <person name="Hruska J.P."/>
        </authorList>
    </citation>
    <scope>NUCLEOTIDE SEQUENCE</scope>
    <source>
        <strain evidence="13">C-039</strain>
    </source>
</reference>
<evidence type="ECO:0000313" key="13">
    <source>
        <dbReference type="EMBL" id="URJ28237.1"/>
    </source>
</evidence>
<evidence type="ECO:0000256" key="10">
    <source>
        <dbReference type="PROSITE-ProRule" id="PRU10072"/>
    </source>
</evidence>
<dbReference type="CDD" id="cd10027">
    <property type="entry name" value="UDG-F1-like"/>
    <property type="match status" value="1"/>
</dbReference>
<dbReference type="AlphaFoldDB" id="A0A9Q8X0D1"/>
<dbReference type="NCBIfam" id="NF003592">
    <property type="entry name" value="PRK05254.1-5"/>
    <property type="match status" value="1"/>
</dbReference>
<evidence type="ECO:0000256" key="8">
    <source>
        <dbReference type="ARBA" id="ARBA00023204"/>
    </source>
</evidence>
<evidence type="ECO:0000256" key="6">
    <source>
        <dbReference type="ARBA" id="ARBA00022763"/>
    </source>
</evidence>
<evidence type="ECO:0000259" key="12">
    <source>
        <dbReference type="SMART" id="SM00986"/>
    </source>
</evidence>
<gene>
    <name evidence="9 13" type="primary">ung</name>
    <name evidence="13" type="ORF">M9393_00455</name>
</gene>
<dbReference type="RefSeq" id="WP_250248659.1">
    <property type="nucleotide sequence ID" value="NZ_CP097753.1"/>
</dbReference>
<dbReference type="GO" id="GO:0005737">
    <property type="term" value="C:cytoplasm"/>
    <property type="evidence" value="ECO:0007669"/>
    <property type="project" value="UniProtKB-SubCell"/>
</dbReference>
<evidence type="ECO:0000256" key="4">
    <source>
        <dbReference type="ARBA" id="ARBA00012030"/>
    </source>
</evidence>
<comment type="catalytic activity">
    <reaction evidence="1 9 11">
        <text>Hydrolyzes single-stranded DNA or mismatched double-stranded DNA and polynucleotides, releasing free uracil.</text>
        <dbReference type="EC" id="3.2.2.27"/>
    </reaction>
</comment>
<protein>
    <recommendedName>
        <fullName evidence="5 9">Uracil-DNA glycosylase</fullName>
        <shortName evidence="9">UDG</shortName>
        <ecNumber evidence="4 9">3.2.2.27</ecNumber>
    </recommendedName>
</protein>
<keyword evidence="6 9" id="KW-0227">DNA damage</keyword>
<comment type="function">
    <text evidence="2 9 11">Excises uracil residues from the DNA which can arise as a result of misincorporation of dUMP residues by DNA polymerase or due to deamination of cytosine.</text>
</comment>
<sequence length="226" mass="26132">MMKELSWRYFLSEEKKLSYFNNILSYLEEQKKKGIVCYPKQKDIFNAFRFTSFESVKVVIIGQDPYHGPNQAHGLAFSVLPGVLIPPSLKNIYKELVSDIPNFIIPNHGFLKSWTKEGVLLLNSILTVEAGKSYSHAHIGWELFTNKVIHILNVYKEKIIFMLWGRYAQRKGNMISQKKHHILTASHPSPISAQYGFLGCRHFSRANMFLMQEDKQIIDWQPKIGG</sequence>
<dbReference type="Gene3D" id="3.40.470.10">
    <property type="entry name" value="Uracil-DNA glycosylase-like domain"/>
    <property type="match status" value="1"/>
</dbReference>
<dbReference type="FunFam" id="3.40.470.10:FF:000001">
    <property type="entry name" value="Uracil-DNA glycosylase"/>
    <property type="match status" value="1"/>
</dbReference>
<dbReference type="SMART" id="SM00986">
    <property type="entry name" value="UDG"/>
    <property type="match status" value="1"/>
</dbReference>
<evidence type="ECO:0000256" key="2">
    <source>
        <dbReference type="ARBA" id="ARBA00002631"/>
    </source>
</evidence>
<comment type="similarity">
    <text evidence="3 9 11">Belongs to the uracil-DNA glycosylase (UDG) superfamily. UNG family.</text>
</comment>
<keyword evidence="9" id="KW-0963">Cytoplasm</keyword>
<dbReference type="NCBIfam" id="NF003591">
    <property type="entry name" value="PRK05254.1-4"/>
    <property type="match status" value="1"/>
</dbReference>
<organism evidence="13 14">
    <name type="scientific">Candidatus Blochmannia vicinus</name>
    <name type="common">nom. nud.</name>
    <dbReference type="NCBI Taxonomy" id="251540"/>
    <lineage>
        <taxon>Bacteria</taxon>
        <taxon>Pseudomonadati</taxon>
        <taxon>Pseudomonadota</taxon>
        <taxon>Gammaproteobacteria</taxon>
        <taxon>Enterobacterales</taxon>
        <taxon>Enterobacteriaceae</taxon>
        <taxon>ant endosymbionts</taxon>
        <taxon>Candidatus Blochmanniella</taxon>
    </lineage>
</organism>
<accession>A0A9Q8X0D1</accession>
<dbReference type="NCBIfam" id="NF003588">
    <property type="entry name" value="PRK05254.1-1"/>
    <property type="match status" value="1"/>
</dbReference>
<dbReference type="PANTHER" id="PTHR11264:SF0">
    <property type="entry name" value="URACIL-DNA GLYCOSYLASE"/>
    <property type="match status" value="1"/>
</dbReference>
<keyword evidence="13" id="KW-0326">Glycosidase</keyword>
<evidence type="ECO:0000256" key="3">
    <source>
        <dbReference type="ARBA" id="ARBA00008184"/>
    </source>
</evidence>
<dbReference type="GO" id="GO:0004844">
    <property type="term" value="F:uracil DNA N-glycosylase activity"/>
    <property type="evidence" value="ECO:0007669"/>
    <property type="project" value="UniProtKB-UniRule"/>
</dbReference>
<proteinExistence type="inferred from homology"/>
<dbReference type="PANTHER" id="PTHR11264">
    <property type="entry name" value="URACIL-DNA GLYCOSYLASE"/>
    <property type="match status" value="1"/>
</dbReference>